<sequence>MDAASRLCLVPHILELIFSHTNVPTLLRCEQTTRQFNLLLRTGSTTQIWKTKLERNFPSGCLPLLYGHENWRDLACSWYAWSTPWRPKEVDVEYEDCWQEEDLKEGDYFDQQEDGVVRDLVDLVGNWTYPAETMLAFADGTVIDQVRNLGAPDRGDSRFIRLFNNPAPNPAFFPHMNYAEYVRPTNIIIQYAKTTTQLMVTDINTGKSLYESKGGLCPSFMRVQGNICTLFSFISTFYGTRLPTQLIDARSKATFEITQPEDPTALPDHRVVFNETLATIAHPHQNLTGQTNIPQWTITVHRIHPQSLIAKHTLPPDIALVDLCMTRFNLLTIEHSDDEFDSRKISVRSLTTLETLYTLPIPDTDQSPKILTSNTAVLYGRHMGGRYMLDPIKRQKIRMTVPVMEHVDEIEPDNVCQKMGYAFVIREFDCDGAGKRCGGLGRDRVFWQWEGSWVDVQLRD</sequence>
<reference evidence="1" key="1">
    <citation type="submission" date="2020-05" db="EMBL/GenBank/DDBJ databases">
        <title>Phylogenomic resolution of chytrid fungi.</title>
        <authorList>
            <person name="Stajich J.E."/>
            <person name="Amses K."/>
            <person name="Simmons R."/>
            <person name="Seto K."/>
            <person name="Myers J."/>
            <person name="Bonds A."/>
            <person name="Quandt C.A."/>
            <person name="Barry K."/>
            <person name="Liu P."/>
            <person name="Grigoriev I."/>
            <person name="Longcore J.E."/>
            <person name="James T.Y."/>
        </authorList>
    </citation>
    <scope>NUCLEOTIDE SEQUENCE</scope>
    <source>
        <strain evidence="1">JEL0318</strain>
    </source>
</reference>
<accession>A0AAD5S691</accession>
<organism evidence="1 2">
    <name type="scientific">Rhizophlyctis rosea</name>
    <dbReference type="NCBI Taxonomy" id="64517"/>
    <lineage>
        <taxon>Eukaryota</taxon>
        <taxon>Fungi</taxon>
        <taxon>Fungi incertae sedis</taxon>
        <taxon>Chytridiomycota</taxon>
        <taxon>Chytridiomycota incertae sedis</taxon>
        <taxon>Chytridiomycetes</taxon>
        <taxon>Rhizophlyctidales</taxon>
        <taxon>Rhizophlyctidaceae</taxon>
        <taxon>Rhizophlyctis</taxon>
    </lineage>
</organism>
<dbReference type="SUPFAM" id="SSF81383">
    <property type="entry name" value="F-box domain"/>
    <property type="match status" value="1"/>
</dbReference>
<dbReference type="AlphaFoldDB" id="A0AAD5S691"/>
<evidence type="ECO:0008006" key="3">
    <source>
        <dbReference type="Google" id="ProtNLM"/>
    </source>
</evidence>
<dbReference type="Proteomes" id="UP001212841">
    <property type="component" value="Unassembled WGS sequence"/>
</dbReference>
<gene>
    <name evidence="1" type="ORF">HK097_011453</name>
</gene>
<dbReference type="InterPro" id="IPR036047">
    <property type="entry name" value="F-box-like_dom_sf"/>
</dbReference>
<evidence type="ECO:0000313" key="1">
    <source>
        <dbReference type="EMBL" id="KAJ3047528.1"/>
    </source>
</evidence>
<proteinExistence type="predicted"/>
<dbReference type="EMBL" id="JADGJD010000945">
    <property type="protein sequence ID" value="KAJ3047528.1"/>
    <property type="molecule type" value="Genomic_DNA"/>
</dbReference>
<keyword evidence="2" id="KW-1185">Reference proteome</keyword>
<evidence type="ECO:0000313" key="2">
    <source>
        <dbReference type="Proteomes" id="UP001212841"/>
    </source>
</evidence>
<protein>
    <recommendedName>
        <fullName evidence="3">F-box domain-containing protein</fullName>
    </recommendedName>
</protein>
<name>A0AAD5S691_9FUNG</name>
<dbReference type="Gene3D" id="1.20.1280.50">
    <property type="match status" value="1"/>
</dbReference>
<comment type="caution">
    <text evidence="1">The sequence shown here is derived from an EMBL/GenBank/DDBJ whole genome shotgun (WGS) entry which is preliminary data.</text>
</comment>